<dbReference type="EMBL" id="JAGMUU010000011">
    <property type="protein sequence ID" value="KAH7142797.1"/>
    <property type="molecule type" value="Genomic_DNA"/>
</dbReference>
<feature type="signal peptide" evidence="2">
    <location>
        <begin position="1"/>
        <end position="30"/>
    </location>
</feature>
<gene>
    <name evidence="3" type="ORF">B0J13DRAFT_556036</name>
</gene>
<comment type="caution">
    <text evidence="3">The sequence shown here is derived from an EMBL/GenBank/DDBJ whole genome shotgun (WGS) entry which is preliminary data.</text>
</comment>
<evidence type="ECO:0000256" key="2">
    <source>
        <dbReference type="SAM" id="SignalP"/>
    </source>
</evidence>
<keyword evidence="1" id="KW-0472">Membrane</keyword>
<keyword evidence="4" id="KW-1185">Reference proteome</keyword>
<evidence type="ECO:0000313" key="3">
    <source>
        <dbReference type="EMBL" id="KAH7142797.1"/>
    </source>
</evidence>
<protein>
    <recommendedName>
        <fullName evidence="5">Vacuolar protein sorting-associated protein 62</fullName>
    </recommendedName>
</protein>
<dbReference type="GO" id="GO:0006623">
    <property type="term" value="P:protein targeting to vacuole"/>
    <property type="evidence" value="ECO:0007669"/>
    <property type="project" value="TreeGrafter"/>
</dbReference>
<name>A0A9P9J099_9HYPO</name>
<dbReference type="AlphaFoldDB" id="A0A9P9J099"/>
<dbReference type="Proteomes" id="UP000717696">
    <property type="component" value="Unassembled WGS sequence"/>
</dbReference>
<evidence type="ECO:0008006" key="5">
    <source>
        <dbReference type="Google" id="ProtNLM"/>
    </source>
</evidence>
<dbReference type="GO" id="GO:0000329">
    <property type="term" value="C:fungal-type vacuole membrane"/>
    <property type="evidence" value="ECO:0007669"/>
    <property type="project" value="TreeGrafter"/>
</dbReference>
<dbReference type="Pfam" id="PF06101">
    <property type="entry name" value="Vps62"/>
    <property type="match status" value="1"/>
</dbReference>
<dbReference type="InterPro" id="IPR009291">
    <property type="entry name" value="Vps62"/>
</dbReference>
<keyword evidence="1" id="KW-0812">Transmembrane</keyword>
<accession>A0A9P9J099</accession>
<feature type="transmembrane region" description="Helical" evidence="1">
    <location>
        <begin position="389"/>
        <end position="409"/>
    </location>
</feature>
<reference evidence="3" key="1">
    <citation type="journal article" date="2021" name="Nat. Commun.">
        <title>Genetic determinants of endophytism in the Arabidopsis root mycobiome.</title>
        <authorList>
            <person name="Mesny F."/>
            <person name="Miyauchi S."/>
            <person name="Thiergart T."/>
            <person name="Pickel B."/>
            <person name="Atanasova L."/>
            <person name="Karlsson M."/>
            <person name="Huettel B."/>
            <person name="Barry K.W."/>
            <person name="Haridas S."/>
            <person name="Chen C."/>
            <person name="Bauer D."/>
            <person name="Andreopoulos W."/>
            <person name="Pangilinan J."/>
            <person name="LaButti K."/>
            <person name="Riley R."/>
            <person name="Lipzen A."/>
            <person name="Clum A."/>
            <person name="Drula E."/>
            <person name="Henrissat B."/>
            <person name="Kohler A."/>
            <person name="Grigoriev I.V."/>
            <person name="Martin F.M."/>
            <person name="Hacquard S."/>
        </authorList>
    </citation>
    <scope>NUCLEOTIDE SEQUENCE</scope>
    <source>
        <strain evidence="3">MPI-CAGE-AT-0021</strain>
    </source>
</reference>
<dbReference type="PANTHER" id="PTHR48220">
    <property type="match status" value="1"/>
</dbReference>
<feature type="chain" id="PRO_5040469734" description="Vacuolar protein sorting-associated protein 62" evidence="2">
    <location>
        <begin position="31"/>
        <end position="450"/>
    </location>
</feature>
<proteinExistence type="predicted"/>
<dbReference type="OrthoDB" id="188042at2759"/>
<sequence>MAHQRHLFGTFRGLIVWLFFARIQILVALAKSDSTSPAPSSILADANRTVPDYITRHAPLVWLHSDDPFRPADMLEHIRHTTPMVDQKPVPGLPELDLDNLALLNDVHVSSEQVVALTSNDDITTLPPWLFGETPDESGRISNATPCVVVVVERGPRDVDAFYFYFYSYDRGANISQVLEPLNSLAGGMSDGMHYGDHVGDWEHNVVRFHDGKPTGIYYSQHSSGAAYHWNDTGLLLEDERPLVFSAYGSHANYASSGDHVHDKVIVDYCDAGQLWDPVLSSYIYHMDPVTFTLTRLFVPESTSPPDSNFTSFFYFTGIWGDVEYAGDDARQKTVPVFGLKRFVSGPQGPIWKELVRNGLFPDHPEPKKFVQWIVGIFMSWYPCCLRGWRLWVSLTVVVGSIVLMVLAIRHGIRWFRMRKGYKRIDTEIPLDDYNSREHLMSGYTDEAER</sequence>
<dbReference type="InterPro" id="IPR053102">
    <property type="entry name" value="VPS_Associated"/>
</dbReference>
<evidence type="ECO:0000313" key="4">
    <source>
        <dbReference type="Proteomes" id="UP000717696"/>
    </source>
</evidence>
<keyword evidence="2" id="KW-0732">Signal</keyword>
<dbReference type="PANTHER" id="PTHR48220:SF1">
    <property type="entry name" value="VACUOLAR PROTEIN SORTING-ASSOCIATED PROTEIN 62-RELATED"/>
    <property type="match status" value="1"/>
</dbReference>
<organism evidence="3 4">
    <name type="scientific">Dactylonectria estremocensis</name>
    <dbReference type="NCBI Taxonomy" id="1079267"/>
    <lineage>
        <taxon>Eukaryota</taxon>
        <taxon>Fungi</taxon>
        <taxon>Dikarya</taxon>
        <taxon>Ascomycota</taxon>
        <taxon>Pezizomycotina</taxon>
        <taxon>Sordariomycetes</taxon>
        <taxon>Hypocreomycetidae</taxon>
        <taxon>Hypocreales</taxon>
        <taxon>Nectriaceae</taxon>
        <taxon>Dactylonectria</taxon>
    </lineage>
</organism>
<evidence type="ECO:0000256" key="1">
    <source>
        <dbReference type="SAM" id="Phobius"/>
    </source>
</evidence>
<keyword evidence="1" id="KW-1133">Transmembrane helix</keyword>